<dbReference type="SUPFAM" id="SSF75304">
    <property type="entry name" value="Amidase signature (AS) enzymes"/>
    <property type="match status" value="1"/>
</dbReference>
<evidence type="ECO:0000256" key="1">
    <source>
        <dbReference type="ARBA" id="ARBA00003871"/>
    </source>
</evidence>
<dbReference type="InterPro" id="IPR023631">
    <property type="entry name" value="Amidase_dom"/>
</dbReference>
<organism evidence="4 5">
    <name type="scientific">Bradyrhizobium jicamae</name>
    <dbReference type="NCBI Taxonomy" id="280332"/>
    <lineage>
        <taxon>Bacteria</taxon>
        <taxon>Pseudomonadati</taxon>
        <taxon>Pseudomonadota</taxon>
        <taxon>Alphaproteobacteria</taxon>
        <taxon>Hyphomicrobiales</taxon>
        <taxon>Nitrobacteraceae</taxon>
        <taxon>Bradyrhizobium</taxon>
    </lineage>
</organism>
<keyword evidence="5" id="KW-1185">Reference proteome</keyword>
<dbReference type="RefSeq" id="WP_212493402.1">
    <property type="nucleotide sequence ID" value="NZ_JAFCJH010000019.1"/>
</dbReference>
<evidence type="ECO:0000313" key="4">
    <source>
        <dbReference type="EMBL" id="MBR0797565.1"/>
    </source>
</evidence>
<evidence type="ECO:0000256" key="2">
    <source>
        <dbReference type="ARBA" id="ARBA00021874"/>
    </source>
</evidence>
<comment type="function">
    <text evidence="1">Hydrolyzes indole-3-acetamide (IAM) into indole-3-acetic acid (IAA).</text>
</comment>
<dbReference type="EMBL" id="JAFCJH010000019">
    <property type="protein sequence ID" value="MBR0797565.1"/>
    <property type="molecule type" value="Genomic_DNA"/>
</dbReference>
<gene>
    <name evidence="4" type="ORF">JQ615_19435</name>
</gene>
<comment type="caution">
    <text evidence="4">The sequence shown here is derived from an EMBL/GenBank/DDBJ whole genome shotgun (WGS) entry which is preliminary data.</text>
</comment>
<dbReference type="InterPro" id="IPR036928">
    <property type="entry name" value="AS_sf"/>
</dbReference>
<protein>
    <recommendedName>
        <fullName evidence="2">Indoleacetamide hydrolase</fullName>
    </recommendedName>
</protein>
<dbReference type="Proteomes" id="UP001315278">
    <property type="component" value="Unassembled WGS sequence"/>
</dbReference>
<evidence type="ECO:0000313" key="5">
    <source>
        <dbReference type="Proteomes" id="UP001315278"/>
    </source>
</evidence>
<dbReference type="InterPro" id="IPR020556">
    <property type="entry name" value="Amidase_CS"/>
</dbReference>
<reference evidence="5" key="1">
    <citation type="journal article" date="2021" name="ISME J.">
        <title>Evolutionary origin and ecological implication of a unique nif island in free-living Bradyrhizobium lineages.</title>
        <authorList>
            <person name="Tao J."/>
        </authorList>
    </citation>
    <scope>NUCLEOTIDE SEQUENCE [LARGE SCALE GENOMIC DNA]</scope>
    <source>
        <strain evidence="5">SZCCT0434</strain>
    </source>
</reference>
<evidence type="ECO:0000259" key="3">
    <source>
        <dbReference type="Pfam" id="PF01425"/>
    </source>
</evidence>
<accession>A0ABS5FLC1</accession>
<dbReference type="PANTHER" id="PTHR11895:SF76">
    <property type="entry name" value="INDOLEACETAMIDE HYDROLASE"/>
    <property type="match status" value="1"/>
</dbReference>
<name>A0ABS5FLC1_9BRAD</name>
<dbReference type="InterPro" id="IPR000120">
    <property type="entry name" value="Amidase"/>
</dbReference>
<dbReference type="PANTHER" id="PTHR11895">
    <property type="entry name" value="TRANSAMIDASE"/>
    <property type="match status" value="1"/>
</dbReference>
<sequence>MFHQKRNFNPSVEDQAGLQDFKTGSFDVRQDAVLNLDACALSNLIAARDISCAEVATIYLDHIERTNPAHNAIVSMRDRGDVLAEAREKDDLLAHGQRQGWMHGFPQAIKDLAATKGLRTTQGSPLHRDALPAQDAGFVRRMKRAGAIVIGKTNTAEFGLGSQTYNPVFGTTLNAFDRTRTAGGSSGGAAVALATRMLPVADGSDSAGSIRNPAAYNNVFALRPTQGLIPAEGRDICLPSLGTVGPMARTVDDLAMLLAVQAGSENPNAFRERLKRDVQGIRIGWLGDLGGYLAFEPGVLDLCESALQTFADIGCDVEPLPVDHPMEEVWDYWIILRAWLTGGALAGRFSDPAKRALMKDEACWEVERALRLSAMDVFEASTRRAAWCRTVARLFERFDFLVLPTAQCFPFDASLTWPRTVGGRSMDTYHRWMEVVIPATMAGCPAINVPAGFSPEGLPMGLQILAPAHGDIAALQLARAYERATTWNSRLPPPP</sequence>
<feature type="domain" description="Amidase" evidence="3">
    <location>
        <begin position="55"/>
        <end position="471"/>
    </location>
</feature>
<dbReference type="NCBIfam" id="NF005686">
    <property type="entry name" value="PRK07486.1"/>
    <property type="match status" value="1"/>
</dbReference>
<dbReference type="PROSITE" id="PS00571">
    <property type="entry name" value="AMIDASES"/>
    <property type="match status" value="1"/>
</dbReference>
<dbReference type="Gene3D" id="3.90.1300.10">
    <property type="entry name" value="Amidase signature (AS) domain"/>
    <property type="match status" value="1"/>
</dbReference>
<dbReference type="Pfam" id="PF01425">
    <property type="entry name" value="Amidase"/>
    <property type="match status" value="1"/>
</dbReference>
<proteinExistence type="predicted"/>